<organism evidence="10 11">
    <name type="scientific">Candidatus Spechtbacteria bacterium SB0662_bin_43</name>
    <dbReference type="NCBI Taxonomy" id="2604897"/>
    <lineage>
        <taxon>Bacteria</taxon>
        <taxon>Candidatus Spechtiibacteriota</taxon>
    </lineage>
</organism>
<dbReference type="GO" id="GO:0004798">
    <property type="term" value="F:dTMP kinase activity"/>
    <property type="evidence" value="ECO:0007669"/>
    <property type="project" value="UniProtKB-UniRule"/>
</dbReference>
<keyword evidence="5 8" id="KW-0418">Kinase</keyword>
<feature type="domain" description="Thymidylate kinase-like" evidence="9">
    <location>
        <begin position="15"/>
        <end position="187"/>
    </location>
</feature>
<evidence type="ECO:0000313" key="11">
    <source>
        <dbReference type="Proteomes" id="UP000449092"/>
    </source>
</evidence>
<keyword evidence="4 8" id="KW-0547">Nucleotide-binding</keyword>
<dbReference type="PANTHER" id="PTHR10344">
    <property type="entry name" value="THYMIDYLATE KINASE"/>
    <property type="match status" value="1"/>
</dbReference>
<sequence>MVHQDNTYTGKMIVFEGIDGSGKATQTEMLFSRLRENGEKVEKIAFPRYGEVAAEKIEHYLAGKMGDMGVKDAAKLYAYDRKDASELMYRWLIQGKTIIVDRYVASNMGHQGGKIQDKGERRTFFEWLYEYEYATMSIPKPDVQIFLDVKPQASGVLRKQDTHRKGDIHENNTSHLENAYDSYQDFITFSQTIGDSFLTVQCESSGGMRPIDAIHNDVWRGVRENV</sequence>
<protein>
    <recommendedName>
        <fullName evidence="8">Thymidylate kinase</fullName>
        <ecNumber evidence="8">2.7.4.9</ecNumber>
    </recommendedName>
    <alternativeName>
        <fullName evidence="8">dTMP kinase</fullName>
    </alternativeName>
</protein>
<dbReference type="GO" id="GO:0005829">
    <property type="term" value="C:cytosol"/>
    <property type="evidence" value="ECO:0007669"/>
    <property type="project" value="TreeGrafter"/>
</dbReference>
<dbReference type="EC" id="2.7.4.9" evidence="8"/>
<dbReference type="InterPro" id="IPR027417">
    <property type="entry name" value="P-loop_NTPase"/>
</dbReference>
<evidence type="ECO:0000256" key="6">
    <source>
        <dbReference type="ARBA" id="ARBA00022840"/>
    </source>
</evidence>
<evidence type="ECO:0000256" key="4">
    <source>
        <dbReference type="ARBA" id="ARBA00022741"/>
    </source>
</evidence>
<comment type="catalytic activity">
    <reaction evidence="7 8">
        <text>dTMP + ATP = dTDP + ADP</text>
        <dbReference type="Rhea" id="RHEA:13517"/>
        <dbReference type="ChEBI" id="CHEBI:30616"/>
        <dbReference type="ChEBI" id="CHEBI:58369"/>
        <dbReference type="ChEBI" id="CHEBI:63528"/>
        <dbReference type="ChEBI" id="CHEBI:456216"/>
        <dbReference type="EC" id="2.7.4.9"/>
    </reaction>
</comment>
<evidence type="ECO:0000256" key="2">
    <source>
        <dbReference type="ARBA" id="ARBA00022679"/>
    </source>
</evidence>
<proteinExistence type="inferred from homology"/>
<keyword evidence="6 8" id="KW-0067">ATP-binding</keyword>
<dbReference type="CDD" id="cd01672">
    <property type="entry name" value="TMPK"/>
    <property type="match status" value="1"/>
</dbReference>
<evidence type="ECO:0000256" key="8">
    <source>
        <dbReference type="HAMAP-Rule" id="MF_00165"/>
    </source>
</evidence>
<evidence type="ECO:0000256" key="7">
    <source>
        <dbReference type="ARBA" id="ARBA00048743"/>
    </source>
</evidence>
<dbReference type="HAMAP" id="MF_00165">
    <property type="entry name" value="Thymidylate_kinase"/>
    <property type="match status" value="1"/>
</dbReference>
<name>A0A845DK07_9BACT</name>
<evidence type="ECO:0000256" key="5">
    <source>
        <dbReference type="ARBA" id="ARBA00022777"/>
    </source>
</evidence>
<evidence type="ECO:0000256" key="3">
    <source>
        <dbReference type="ARBA" id="ARBA00022727"/>
    </source>
</evidence>
<keyword evidence="3 8" id="KW-0545">Nucleotide biosynthesis</keyword>
<dbReference type="GO" id="GO:0006227">
    <property type="term" value="P:dUDP biosynthetic process"/>
    <property type="evidence" value="ECO:0007669"/>
    <property type="project" value="TreeGrafter"/>
</dbReference>
<accession>A0A845DK07</accession>
<dbReference type="AlphaFoldDB" id="A0A845DK07"/>
<comment type="caution">
    <text evidence="10">The sequence shown here is derived from an EMBL/GenBank/DDBJ whole genome shotgun (WGS) entry which is preliminary data.</text>
</comment>
<dbReference type="InterPro" id="IPR018094">
    <property type="entry name" value="Thymidylate_kinase"/>
</dbReference>
<dbReference type="Proteomes" id="UP000449092">
    <property type="component" value="Unassembled WGS sequence"/>
</dbReference>
<dbReference type="GO" id="GO:0006233">
    <property type="term" value="P:dTDP biosynthetic process"/>
    <property type="evidence" value="ECO:0007669"/>
    <property type="project" value="InterPro"/>
</dbReference>
<gene>
    <name evidence="8" type="primary">tmk</name>
    <name evidence="10" type="ORF">F4X82_03305</name>
</gene>
<dbReference type="PANTHER" id="PTHR10344:SF4">
    <property type="entry name" value="UMP-CMP KINASE 2, MITOCHONDRIAL"/>
    <property type="match status" value="1"/>
</dbReference>
<reference evidence="10 11" key="1">
    <citation type="submission" date="2019-09" db="EMBL/GenBank/DDBJ databases">
        <title>Characterisation of the sponge microbiome using genome-centric metagenomics.</title>
        <authorList>
            <person name="Engelberts J.P."/>
            <person name="Robbins S.J."/>
            <person name="De Goeij J.M."/>
            <person name="Aranda M."/>
            <person name="Bell S.C."/>
            <person name="Webster N.S."/>
        </authorList>
    </citation>
    <scope>NUCLEOTIDE SEQUENCE [LARGE SCALE GENOMIC DNA]</scope>
    <source>
        <strain evidence="10">SB0662_bin_43</strain>
    </source>
</reference>
<evidence type="ECO:0000259" key="9">
    <source>
        <dbReference type="Pfam" id="PF02223"/>
    </source>
</evidence>
<keyword evidence="2 8" id="KW-0808">Transferase</keyword>
<dbReference type="InterPro" id="IPR039430">
    <property type="entry name" value="Thymidylate_kin-like_dom"/>
</dbReference>
<dbReference type="GO" id="GO:0006235">
    <property type="term" value="P:dTTP biosynthetic process"/>
    <property type="evidence" value="ECO:0007669"/>
    <property type="project" value="UniProtKB-UniRule"/>
</dbReference>
<evidence type="ECO:0000313" key="10">
    <source>
        <dbReference type="EMBL" id="MYE38516.1"/>
    </source>
</evidence>
<dbReference type="Gene3D" id="3.40.50.300">
    <property type="entry name" value="P-loop containing nucleotide triphosphate hydrolases"/>
    <property type="match status" value="1"/>
</dbReference>
<comment type="function">
    <text evidence="8">Phosphorylation of dTMP to form dTDP in both de novo and salvage pathways of dTTP synthesis.</text>
</comment>
<dbReference type="Pfam" id="PF02223">
    <property type="entry name" value="Thymidylate_kin"/>
    <property type="match status" value="1"/>
</dbReference>
<dbReference type="EMBL" id="VXOY01000028">
    <property type="protein sequence ID" value="MYE38516.1"/>
    <property type="molecule type" value="Genomic_DNA"/>
</dbReference>
<comment type="caution">
    <text evidence="8">Lacks conserved residue(s) required for the propagation of feature annotation.</text>
</comment>
<comment type="similarity">
    <text evidence="1 8">Belongs to the thymidylate kinase family.</text>
</comment>
<dbReference type="SUPFAM" id="SSF52540">
    <property type="entry name" value="P-loop containing nucleoside triphosphate hydrolases"/>
    <property type="match status" value="1"/>
</dbReference>
<dbReference type="GO" id="GO:0005524">
    <property type="term" value="F:ATP binding"/>
    <property type="evidence" value="ECO:0007669"/>
    <property type="project" value="UniProtKB-UniRule"/>
</dbReference>
<evidence type="ECO:0000256" key="1">
    <source>
        <dbReference type="ARBA" id="ARBA00009776"/>
    </source>
</evidence>